<dbReference type="AlphaFoldDB" id="A0A7L7KSD5"/>
<dbReference type="EMBL" id="CP048914">
    <property type="protein sequence ID" value="QMS84698.1"/>
    <property type="molecule type" value="Genomic_DNA"/>
</dbReference>
<feature type="signal peptide" evidence="1">
    <location>
        <begin position="1"/>
        <end position="23"/>
    </location>
</feature>
<dbReference type="RefSeq" id="WP_258878317.1">
    <property type="nucleotide sequence ID" value="NZ_CP048914.1"/>
</dbReference>
<feature type="chain" id="PRO_5029772410" evidence="1">
    <location>
        <begin position="24"/>
        <end position="986"/>
    </location>
</feature>
<organism evidence="2 3">
    <name type="scientific">Candidatus Xianfuyuplasma coldseepsis</name>
    <dbReference type="NCBI Taxonomy" id="2782163"/>
    <lineage>
        <taxon>Bacteria</taxon>
        <taxon>Bacillati</taxon>
        <taxon>Mycoplasmatota</taxon>
        <taxon>Mollicutes</taxon>
        <taxon>Candidatus Izemoplasmatales</taxon>
        <taxon>Candidatus Izemoplasmataceae</taxon>
        <taxon>Candidatus Xianfuyuplasma</taxon>
    </lineage>
</organism>
<dbReference type="Proteomes" id="UP000514720">
    <property type="component" value="Chromosome"/>
</dbReference>
<name>A0A7L7KSD5_9MOLU</name>
<keyword evidence="3" id="KW-1185">Reference proteome</keyword>
<proteinExistence type="predicted"/>
<dbReference type="PROSITE" id="PS51257">
    <property type="entry name" value="PROKAR_LIPOPROTEIN"/>
    <property type="match status" value="1"/>
</dbReference>
<accession>A0A7L7KSD5</accession>
<reference evidence="2 3" key="1">
    <citation type="submission" date="2020-02" db="EMBL/GenBank/DDBJ databases">
        <authorList>
            <person name="Zheng R.K."/>
            <person name="Sun C.M."/>
        </authorList>
    </citation>
    <scope>NUCLEOTIDE SEQUENCE [LARGE SCALE GENOMIC DNA]</scope>
    <source>
        <strain evidence="3">zrk13</strain>
    </source>
</reference>
<evidence type="ECO:0000313" key="2">
    <source>
        <dbReference type="EMBL" id="QMS84698.1"/>
    </source>
</evidence>
<evidence type="ECO:0000313" key="3">
    <source>
        <dbReference type="Proteomes" id="UP000514720"/>
    </source>
</evidence>
<keyword evidence="1" id="KW-0732">Signal</keyword>
<gene>
    <name evidence="2" type="ORF">G4Z02_02665</name>
</gene>
<sequence>MNKRRVLVLFLSVVLLVGLSACKDNKTPEDNDNDNPTTGTRIGELYEDLERYEERLNTLVGDGDVEMHIPDRYRMAYDIQFLSETTYEIYTRDQLIERLETYTPNQIEGQYLENLITTQLFVSTVKELIADDLDQEVGVEFHPDEDNEDLTYRFLLSDEGYVIIDAKNRFMKTFIKIGMQDDLLDYTELHYRFDEDDIATLGDNRLLYNYFKFEEGQETVFINNLEFSSSMSYTSLEDNLYFTIEQSNSLEGAIGESGYHISYYNAEDLLQVYMDVVDNDVVDATYDVFTEHGLLYRYETNYDYVDMQRIATNFIQATGYDYVKIDSAPGTQEVEGVYLDSGEALYNGFLNFTYNDNYAFASVKQLLEQGEPLTDEILSLQSLGMNLDHPKATASYLNSILITDMMDVSQNFTIENLDFFTDTREQELYNYLDPDIRASLEGTNDPTVHEEPEGDIDEFESMMNAFTTAFEEERQLVIEDQFGLGETITNTNGYAKTSISLDDKYLGMYTYGSSAGQHNYYVRPYYGKLIGLTRYNAGNIYNAEILYATDSSENFLDFLTRTTNIFTPLMGVEQVTKVSDTEFTVEGNFDFLGISSEKIFSNSDFAGYIDSDVTATFTFESDHSGYAIDFEVDGIYHEYGGVEYQYEGVRTYTLEPIMMFDPIAEENNYINLPTSKDDIILTTPIGVGGSYSIDQQPRYMRLDLEEGIYNIHISQRDFQYILQIQDELGNVITNEETFRVDVPGIYYLVIESVYHDSIGIMVEQSSVNLDDVIVLPEEPGKLAIELEADVLKMIQVPISNQDRILYIHIDLDDFNYIEEMRPGFGMTFDPEDKFGAAWVPLYETDGMVYLYLKANVPYFFNVAAEITDTYYVYFEFIEQPTSETAIADINLDNILDHPGLFFNAFQDTIRVHFTITEETTYDFNYERFFLYGGLEYNLYTSDGGFVKDLSFGYTVLTPGDYYIEYVNTEPDDIAAIVPHFMEMPTE</sequence>
<evidence type="ECO:0000256" key="1">
    <source>
        <dbReference type="SAM" id="SignalP"/>
    </source>
</evidence>
<dbReference type="KEGG" id="xcl:G4Z02_02665"/>
<protein>
    <submittedName>
        <fullName evidence="2">Uncharacterized protein</fullName>
    </submittedName>
</protein>